<dbReference type="GO" id="GO:0006417">
    <property type="term" value="P:regulation of translation"/>
    <property type="evidence" value="ECO:0007669"/>
    <property type="project" value="UniProtKB-KW"/>
</dbReference>
<dbReference type="PANTHER" id="PTHR18034:SF3">
    <property type="entry name" value="PRE-MRNA-SPLICING FACTOR CWC22 HOMOLOG"/>
    <property type="match status" value="1"/>
</dbReference>
<evidence type="ECO:0000256" key="4">
    <source>
        <dbReference type="ARBA" id="ARBA00022845"/>
    </source>
</evidence>
<evidence type="ECO:0000256" key="7">
    <source>
        <dbReference type="SAM" id="MobiDB-lite"/>
    </source>
</evidence>
<dbReference type="Pfam" id="PF02854">
    <property type="entry name" value="MIF4G"/>
    <property type="match status" value="1"/>
</dbReference>
<dbReference type="RefSeq" id="XP_022750867.1">
    <property type="nucleotide sequence ID" value="XM_022895132.1"/>
</dbReference>
<reference evidence="10" key="1">
    <citation type="submission" date="2025-08" db="UniProtKB">
        <authorList>
            <consortium name="RefSeq"/>
        </authorList>
    </citation>
    <scope>IDENTIFICATION</scope>
    <source>
        <tissue evidence="10">Fruit stalk</tissue>
    </source>
</reference>
<evidence type="ECO:0000256" key="6">
    <source>
        <dbReference type="ARBA" id="ARBA00023242"/>
    </source>
</evidence>
<feature type="domain" description="MI" evidence="8">
    <location>
        <begin position="581"/>
        <end position="697"/>
    </location>
</feature>
<feature type="compositionally biased region" description="Basic and acidic residues" evidence="7">
    <location>
        <begin position="30"/>
        <end position="178"/>
    </location>
</feature>
<dbReference type="GeneID" id="111299727"/>
<dbReference type="PROSITE" id="PS51366">
    <property type="entry name" value="MI"/>
    <property type="match status" value="1"/>
</dbReference>
<keyword evidence="9" id="KW-1185">Reference proteome</keyword>
<dbReference type="SUPFAM" id="SSF48371">
    <property type="entry name" value="ARM repeat"/>
    <property type="match status" value="1"/>
</dbReference>
<feature type="region of interest" description="Disordered" evidence="7">
    <location>
        <begin position="1"/>
        <end position="242"/>
    </location>
</feature>
<evidence type="ECO:0000256" key="2">
    <source>
        <dbReference type="ARBA" id="ARBA00006856"/>
    </source>
</evidence>
<dbReference type="OrthoDB" id="1924287at2759"/>
<dbReference type="GO" id="GO:0071013">
    <property type="term" value="C:catalytic step 2 spliceosome"/>
    <property type="evidence" value="ECO:0007669"/>
    <property type="project" value="TreeGrafter"/>
</dbReference>
<evidence type="ECO:0000313" key="10">
    <source>
        <dbReference type="RefSeq" id="XP_022750867.1"/>
    </source>
</evidence>
<dbReference type="Pfam" id="PF02847">
    <property type="entry name" value="MA3"/>
    <property type="match status" value="1"/>
</dbReference>
<keyword evidence="6" id="KW-0539">Nucleus</keyword>
<dbReference type="InterPro" id="IPR016024">
    <property type="entry name" value="ARM-type_fold"/>
</dbReference>
<accession>A0A6P5ZED1</accession>
<dbReference type="AlphaFoldDB" id="A0A6P5ZED1"/>
<sequence length="835" mass="97566">MARKYSESSDDNSGDASDGHRNRHKRHSRSDREKGRLERERNHDDNEENRRREHPTSSDEEDKRANIDTRRDKVRIHDDDDYDGRDRWRGHSRSSDEEEDKLAYRDRRRERESRHGDDAKTRRRDAMDENSQRSDGSEEEKRSKRDRRGERDRSNRRDIGHSDRHNDRRWRSEEDRYRHRDGRRHSRHDSEDDEDHRRRYHKSPEHENRSERRDNDIKPSRRNRDDNSLKEKEEGDVKQKQSALQQINLNGDTANLGRSGGVYIPPFKLARMMKETQDKSSVEYQRLTWDALRKSINGLVNKVNATNIKNIIPELFAENLIRGRGLFCRSCMKSQMASPGFTDVFAALVAVVNTKFPEVGDLLLRRIVLQLKRAYKRNDKPQLLAAVKFIAHLVNQQVAHEIIALELLTVLLENPTDDSVEVAVGFVTECGSLLQDLSPKGLHGIFERFRGILHEGEIDKRVQFLIEGLFAVRKAKFQGYPAVRPELDLVEQEDQLTHEISLQDEIDPEITLDIFKPDTQFLENEKRYEELKKTILGEESEDEEGSDAGSGDEEDEEDDESDEEDEEQMKIKDETETNLVNLRRTIYLTIMSSVDFEEAGHKLLKIKLEPGQEMELCVMLLECCSQERTYLRYYGLLGQRFCMINKVYQENFDKCFVQQYSMIHRLETNKLRNVAKFFAHLLGTDALPWHVLAYIRLTEEDTTSSSRIFIKILFQELSEHLGIRRLNERLSDPTMQDSFESIFPRDNPKNTRFSINFFTSIGLGGITENLREYLKNMPRLIMQQQKPASELETESESGDESGSSSSSDSKSASSESESDSSSSDESERRRKKRRR</sequence>
<gene>
    <name evidence="10" type="primary">LOC111299727</name>
</gene>
<comment type="similarity">
    <text evidence="2">Belongs to the CWC22 family.</text>
</comment>
<feature type="compositionally biased region" description="Acidic residues" evidence="7">
    <location>
        <begin position="538"/>
        <end position="567"/>
    </location>
</feature>
<dbReference type="FunFam" id="1.25.40.180:FF:000004">
    <property type="entry name" value="pre-mRNA-splicing factor CWC22 homolog"/>
    <property type="match status" value="1"/>
</dbReference>
<feature type="compositionally biased region" description="Low complexity" evidence="7">
    <location>
        <begin position="800"/>
        <end position="815"/>
    </location>
</feature>
<dbReference type="GO" id="GO:0000398">
    <property type="term" value="P:mRNA splicing, via spliceosome"/>
    <property type="evidence" value="ECO:0007669"/>
    <property type="project" value="TreeGrafter"/>
</dbReference>
<dbReference type="Proteomes" id="UP000515121">
    <property type="component" value="Unplaced"/>
</dbReference>
<evidence type="ECO:0000313" key="9">
    <source>
        <dbReference type="Proteomes" id="UP000515121"/>
    </source>
</evidence>
<dbReference type="PANTHER" id="PTHR18034">
    <property type="entry name" value="CELL CYCLE CONTROL PROTEIN CWF22-RELATED"/>
    <property type="match status" value="1"/>
</dbReference>
<name>A0A6P5ZED1_DURZI</name>
<protein>
    <submittedName>
        <fullName evidence="10">Pre-mRNA-splicing factor CWC22 homolog</fullName>
    </submittedName>
</protein>
<feature type="region of interest" description="Disordered" evidence="7">
    <location>
        <begin position="533"/>
        <end position="574"/>
    </location>
</feature>
<proteinExistence type="inferred from homology"/>
<comment type="subcellular location">
    <subcellularLocation>
        <location evidence="1">Nucleus</location>
    </subcellularLocation>
</comment>
<dbReference type="SMART" id="SM00543">
    <property type="entry name" value="MIF4G"/>
    <property type="match status" value="1"/>
</dbReference>
<evidence type="ECO:0000256" key="1">
    <source>
        <dbReference type="ARBA" id="ARBA00004123"/>
    </source>
</evidence>
<organism evidence="9 10">
    <name type="scientific">Durio zibethinus</name>
    <name type="common">Durian</name>
    <dbReference type="NCBI Taxonomy" id="66656"/>
    <lineage>
        <taxon>Eukaryota</taxon>
        <taxon>Viridiplantae</taxon>
        <taxon>Streptophyta</taxon>
        <taxon>Embryophyta</taxon>
        <taxon>Tracheophyta</taxon>
        <taxon>Spermatophyta</taxon>
        <taxon>Magnoliopsida</taxon>
        <taxon>eudicotyledons</taxon>
        <taxon>Gunneridae</taxon>
        <taxon>Pentapetalae</taxon>
        <taxon>rosids</taxon>
        <taxon>malvids</taxon>
        <taxon>Malvales</taxon>
        <taxon>Malvaceae</taxon>
        <taxon>Helicteroideae</taxon>
        <taxon>Durio</taxon>
    </lineage>
</organism>
<dbReference type="InterPro" id="IPR050781">
    <property type="entry name" value="CWC22_splicing_factor"/>
</dbReference>
<keyword evidence="5" id="KW-0508">mRNA splicing</keyword>
<evidence type="ECO:0000259" key="8">
    <source>
        <dbReference type="PROSITE" id="PS51366"/>
    </source>
</evidence>
<evidence type="ECO:0000256" key="5">
    <source>
        <dbReference type="ARBA" id="ARBA00023187"/>
    </source>
</evidence>
<feature type="region of interest" description="Disordered" evidence="7">
    <location>
        <begin position="784"/>
        <end position="835"/>
    </location>
</feature>
<dbReference type="GO" id="GO:0003723">
    <property type="term" value="F:RNA binding"/>
    <property type="evidence" value="ECO:0007669"/>
    <property type="project" value="InterPro"/>
</dbReference>
<keyword evidence="4" id="KW-0810">Translation regulation</keyword>
<dbReference type="KEGG" id="dzi:111299727"/>
<dbReference type="InterPro" id="IPR003890">
    <property type="entry name" value="MIF4G-like_typ-3"/>
</dbReference>
<feature type="compositionally biased region" description="Basic and acidic residues" evidence="7">
    <location>
        <begin position="202"/>
        <end position="239"/>
    </location>
</feature>
<evidence type="ECO:0000256" key="3">
    <source>
        <dbReference type="ARBA" id="ARBA00022664"/>
    </source>
</evidence>
<keyword evidence="3" id="KW-0507">mRNA processing</keyword>
<dbReference type="InterPro" id="IPR003891">
    <property type="entry name" value="Initiation_fac_eIF4g_MI"/>
</dbReference>
<dbReference type="SMART" id="SM00544">
    <property type="entry name" value="MA3"/>
    <property type="match status" value="1"/>
</dbReference>
<dbReference type="Gene3D" id="1.25.40.180">
    <property type="match status" value="1"/>
</dbReference>